<dbReference type="Proteomes" id="UP000503840">
    <property type="component" value="Unassembled WGS sequence"/>
</dbReference>
<dbReference type="GO" id="GO:0005524">
    <property type="term" value="F:ATP binding"/>
    <property type="evidence" value="ECO:0007669"/>
    <property type="project" value="UniProtKB-KW"/>
</dbReference>
<dbReference type="InterPro" id="IPR000700">
    <property type="entry name" value="PAS-assoc_C"/>
</dbReference>
<keyword evidence="3" id="KW-0812">Transmembrane</keyword>
<evidence type="ECO:0000256" key="2">
    <source>
        <dbReference type="SAM" id="MobiDB-lite"/>
    </source>
</evidence>
<dbReference type="PANTHER" id="PTHR24423">
    <property type="entry name" value="TWO-COMPONENT SENSOR HISTIDINE KINASE"/>
    <property type="match status" value="1"/>
</dbReference>
<dbReference type="SUPFAM" id="SSF55785">
    <property type="entry name" value="PYP-like sensor domain (PAS domain)"/>
    <property type="match status" value="1"/>
</dbReference>
<feature type="modified residue" description="4-aspartylphosphate" evidence="1">
    <location>
        <position position="824"/>
    </location>
</feature>
<dbReference type="GO" id="GO:0046872">
    <property type="term" value="F:metal ion binding"/>
    <property type="evidence" value="ECO:0007669"/>
    <property type="project" value="UniProtKB-KW"/>
</dbReference>
<dbReference type="EMBL" id="BLVO01000013">
    <property type="protein sequence ID" value="GFM33664.1"/>
    <property type="molecule type" value="Genomic_DNA"/>
</dbReference>
<feature type="transmembrane region" description="Helical" evidence="3">
    <location>
        <begin position="269"/>
        <end position="290"/>
    </location>
</feature>
<evidence type="ECO:0000259" key="4">
    <source>
        <dbReference type="PROSITE" id="PS50110"/>
    </source>
</evidence>
<dbReference type="InterPro" id="IPR011006">
    <property type="entry name" value="CheY-like_superfamily"/>
</dbReference>
<dbReference type="Pfam" id="PF13426">
    <property type="entry name" value="PAS_9"/>
    <property type="match status" value="1"/>
</dbReference>
<protein>
    <submittedName>
        <fullName evidence="7">Uncharacterized protein</fullName>
    </submittedName>
</protein>
<dbReference type="Gene3D" id="3.30.450.20">
    <property type="entry name" value="PAS domain"/>
    <property type="match status" value="1"/>
</dbReference>
<dbReference type="CDD" id="cd00130">
    <property type="entry name" value="PAS"/>
    <property type="match status" value="1"/>
</dbReference>
<evidence type="ECO:0000256" key="1">
    <source>
        <dbReference type="PROSITE-ProRule" id="PRU00169"/>
    </source>
</evidence>
<dbReference type="SMART" id="SM00448">
    <property type="entry name" value="REC"/>
    <property type="match status" value="1"/>
</dbReference>
<comment type="caution">
    <text evidence="7">The sequence shown here is derived from an EMBL/GenBank/DDBJ whole genome shotgun (WGS) entry which is preliminary data.</text>
</comment>
<keyword evidence="8" id="KW-1185">Reference proteome</keyword>
<dbReference type="Gene3D" id="3.30.565.10">
    <property type="entry name" value="Histidine kinase-like ATPase, C-terminal domain"/>
    <property type="match status" value="1"/>
</dbReference>
<dbReference type="InterPro" id="IPR001789">
    <property type="entry name" value="Sig_transdc_resp-reg_receiver"/>
</dbReference>
<dbReference type="GO" id="GO:0051740">
    <property type="term" value="F:ethylene binding"/>
    <property type="evidence" value="ECO:0007669"/>
    <property type="project" value="TreeGrafter"/>
</dbReference>
<evidence type="ECO:0000313" key="8">
    <source>
        <dbReference type="Proteomes" id="UP000503840"/>
    </source>
</evidence>
<dbReference type="PROSITE" id="PS50113">
    <property type="entry name" value="PAC"/>
    <property type="match status" value="1"/>
</dbReference>
<evidence type="ECO:0000259" key="6">
    <source>
        <dbReference type="PROSITE" id="PS50113"/>
    </source>
</evidence>
<dbReference type="InterPro" id="IPR036890">
    <property type="entry name" value="HATPase_C_sf"/>
</dbReference>
<evidence type="ECO:0000256" key="3">
    <source>
        <dbReference type="SAM" id="Phobius"/>
    </source>
</evidence>
<dbReference type="InterPro" id="IPR000014">
    <property type="entry name" value="PAS"/>
</dbReference>
<name>A0A7J0BKS3_9BACT</name>
<dbReference type="Gene3D" id="3.40.50.2300">
    <property type="match status" value="1"/>
</dbReference>
<dbReference type="GO" id="GO:0038199">
    <property type="term" value="F:ethylene receptor activity"/>
    <property type="evidence" value="ECO:0007669"/>
    <property type="project" value="TreeGrafter"/>
</dbReference>
<feature type="transmembrane region" description="Helical" evidence="3">
    <location>
        <begin position="15"/>
        <end position="33"/>
    </location>
</feature>
<evidence type="ECO:0000313" key="7">
    <source>
        <dbReference type="EMBL" id="GFM33664.1"/>
    </source>
</evidence>
<proteinExistence type="predicted"/>
<evidence type="ECO:0000259" key="5">
    <source>
        <dbReference type="PROSITE" id="PS50112"/>
    </source>
</evidence>
<dbReference type="InterPro" id="IPR035965">
    <property type="entry name" value="PAS-like_dom_sf"/>
</dbReference>
<gene>
    <name evidence="7" type="ORF">DSM101010T_20290</name>
</gene>
<dbReference type="GO" id="GO:0016740">
    <property type="term" value="F:transferase activity"/>
    <property type="evidence" value="ECO:0007669"/>
    <property type="project" value="UniProtKB-KW"/>
</dbReference>
<dbReference type="PANTHER" id="PTHR24423:SF633">
    <property type="entry name" value="ETHYLENE RECEPTOR 2"/>
    <property type="match status" value="1"/>
</dbReference>
<feature type="domain" description="PAC" evidence="6">
    <location>
        <begin position="431"/>
        <end position="482"/>
    </location>
</feature>
<accession>A0A7J0BKS3</accession>
<feature type="domain" description="PAS" evidence="5">
    <location>
        <begin position="356"/>
        <end position="397"/>
    </location>
</feature>
<keyword evidence="3" id="KW-1133">Transmembrane helix</keyword>
<dbReference type="NCBIfam" id="TIGR00229">
    <property type="entry name" value="sensory_box"/>
    <property type="match status" value="1"/>
</dbReference>
<dbReference type="RefSeq" id="WP_174405305.1">
    <property type="nucleotide sequence ID" value="NZ_BLVO01000013.1"/>
</dbReference>
<dbReference type="PROSITE" id="PS50112">
    <property type="entry name" value="PAS"/>
    <property type="match status" value="1"/>
</dbReference>
<feature type="region of interest" description="Disordered" evidence="2">
    <location>
        <begin position="723"/>
        <end position="775"/>
    </location>
</feature>
<dbReference type="PROSITE" id="PS50110">
    <property type="entry name" value="RESPONSE_REGULATORY"/>
    <property type="match status" value="1"/>
</dbReference>
<dbReference type="AlphaFoldDB" id="A0A7J0BKS3"/>
<dbReference type="SUPFAM" id="SSF52172">
    <property type="entry name" value="CheY-like"/>
    <property type="match status" value="1"/>
</dbReference>
<dbReference type="SMART" id="SM00091">
    <property type="entry name" value="PAS"/>
    <property type="match status" value="1"/>
</dbReference>
<feature type="domain" description="Response regulatory" evidence="4">
    <location>
        <begin position="775"/>
        <end position="894"/>
    </location>
</feature>
<keyword evidence="3" id="KW-0472">Membrane</keyword>
<dbReference type="Pfam" id="PF00072">
    <property type="entry name" value="Response_reg"/>
    <property type="match status" value="1"/>
</dbReference>
<keyword evidence="1" id="KW-0597">Phosphoprotein</keyword>
<sequence length="995" mass="108770">MPTPLPVAKKWSRTLHLLPFALFLVLFAGMIIYREWATLDRQLNEKLQAYHSGMLSLRQTLQLQAATAGRSETVRTLLSGSHTAASIINIPPIAPILSPFALEVFDNADIQLATSSQKASLLPAALRKKILLRATVTESRSSDYTTANGSLYLYVTDIIRSGPQGPPMGKLLLSLPITPALLQNLKTQNNVELLATWGTPLEITSTRSGAFSFASTTSSRYLQQPDTSEALPSVVKADGEYHLVRYTILRDTKGTMVATLGAATSLVPLAVYSINIIAASLIFLAAYTAYTITLLKKFDAARKGQNLAIAQLLRNLMPVTLRDGRNASPDIPAIVLEEYNLMVERFGKHEQESSTIKRKFQSIFDNAFEGIFVSSAEGQLLDANPALINMFGCKDKEDILETIRNIATDAYVDASRRDEFKQQLSTYGQVRNFEAEFRRKDGTRFWGLLSARCVSDEKGTLLYEGGLIDTNMQKQRMAEEYRLEADRLFRKARMEMLQELGTLMSEPCNTIAAACNSITDERAQSTPAQITDIIHACQRLHRLADNLQDFARAESGTLMLHEGFCDLHKVLQAAADGSADTGECPTMSFELSPELPIIVSADASRLKQCIRLAVSVHRQHRPCKGVYLTATPAAPLAESDMFNRTLGTRQSIIPILFTLTDSGSAMRTLTPFRSVSDEELTGIHRRFFAALVKQFEGSILSVASSTCGSTSFIIHFRTHKNPGLPLEQEQGVTSHAPPHSETGRSAPPATPEVGIGHNAEDEHESTPPAPRSQRNALAICPDRNDARLMELLLSQLAMACRICPSAHEVRSCLHEPAPDVIFLDLEIPGTNGFKIAGTIHAAMNEKGTPPPPIIAISLHPKELVEKAAAKAGVSAIVTKPVTASKLKAALLTVQTKEAANAAEQPEDRKNNTSGILNPVAGRLELLRRAAANKNPAAIHRMLPGMLNSLPEVVASECAPMSGTMRRNLEQENWKEIMADIERIGALYTNRSGVSV</sequence>
<organism evidence="7 8">
    <name type="scientific">Desulfovibrio subterraneus</name>
    <dbReference type="NCBI Taxonomy" id="2718620"/>
    <lineage>
        <taxon>Bacteria</taxon>
        <taxon>Pseudomonadati</taxon>
        <taxon>Thermodesulfobacteriota</taxon>
        <taxon>Desulfovibrionia</taxon>
        <taxon>Desulfovibrionales</taxon>
        <taxon>Desulfovibrionaceae</taxon>
        <taxon>Desulfovibrio</taxon>
    </lineage>
</organism>
<reference evidence="7 8" key="1">
    <citation type="submission" date="2020-05" db="EMBL/GenBank/DDBJ databases">
        <title>Draft genome sequence of Desulfovibrio sp. strain HN2T.</title>
        <authorList>
            <person name="Ueno A."/>
            <person name="Tamazawa S."/>
            <person name="Tamamura S."/>
            <person name="Murakami T."/>
            <person name="Kiyama T."/>
            <person name="Inomata H."/>
            <person name="Amano Y."/>
            <person name="Miyakawa K."/>
            <person name="Tamaki H."/>
            <person name="Naganuma T."/>
            <person name="Kaneko K."/>
        </authorList>
    </citation>
    <scope>NUCLEOTIDE SEQUENCE [LARGE SCALE GENOMIC DNA]</scope>
    <source>
        <strain evidence="7 8">HN2</strain>
    </source>
</reference>